<organism evidence="2">
    <name type="scientific">Sesamum angustifolium</name>
    <dbReference type="NCBI Taxonomy" id="2727405"/>
    <lineage>
        <taxon>Eukaryota</taxon>
        <taxon>Viridiplantae</taxon>
        <taxon>Streptophyta</taxon>
        <taxon>Embryophyta</taxon>
        <taxon>Tracheophyta</taxon>
        <taxon>Spermatophyta</taxon>
        <taxon>Magnoliopsida</taxon>
        <taxon>eudicotyledons</taxon>
        <taxon>Gunneridae</taxon>
        <taxon>Pentapetalae</taxon>
        <taxon>asterids</taxon>
        <taxon>lamiids</taxon>
        <taxon>Lamiales</taxon>
        <taxon>Pedaliaceae</taxon>
        <taxon>Sesamum</taxon>
    </lineage>
</organism>
<feature type="compositionally biased region" description="Polar residues" evidence="1">
    <location>
        <begin position="1231"/>
        <end position="1252"/>
    </location>
</feature>
<feature type="region of interest" description="Disordered" evidence="1">
    <location>
        <begin position="248"/>
        <end position="273"/>
    </location>
</feature>
<feature type="compositionally biased region" description="Basic and acidic residues" evidence="1">
    <location>
        <begin position="46"/>
        <end position="61"/>
    </location>
</feature>
<feature type="compositionally biased region" description="Polar residues" evidence="1">
    <location>
        <begin position="110"/>
        <end position="125"/>
    </location>
</feature>
<dbReference type="InterPro" id="IPR039317">
    <property type="entry name" value="TIC"/>
</dbReference>
<accession>A0AAW2QVA3</accession>
<feature type="compositionally biased region" description="Basic and acidic residues" evidence="1">
    <location>
        <begin position="259"/>
        <end position="273"/>
    </location>
</feature>
<name>A0AAW2QVA3_9LAMI</name>
<dbReference type="GO" id="GO:0042752">
    <property type="term" value="P:regulation of circadian rhythm"/>
    <property type="evidence" value="ECO:0007669"/>
    <property type="project" value="InterPro"/>
</dbReference>
<feature type="compositionally biased region" description="Polar residues" evidence="1">
    <location>
        <begin position="699"/>
        <end position="724"/>
    </location>
</feature>
<dbReference type="GO" id="GO:0005634">
    <property type="term" value="C:nucleus"/>
    <property type="evidence" value="ECO:0007669"/>
    <property type="project" value="TreeGrafter"/>
</dbReference>
<sequence length="1266" mass="136771">MERSRDLRRATISTVNGLPRRRQRITTLRDSIDEYRQMELQETARFRDRERLQRKDRDREFPKRRRVDRSAVQQRSGGGGESFRETESTDSSDEEYYEEEEETSIHRQNRMNQVSPTNSSLSNNRRGLRTLRSSPVLRPAADEILGVPVPRRARSASAKRLHEYWNSGSGGFGEDSSHRRFSPSPAALSLIGCGGASSSSSGASMKKKMKCLEPRTRVLMSASNSKPSSVIQDDIEIEVAEALFDLMKQSQSQSQSSPNEEKVDRDSTNTSDDELKRLKADGGKDENNAFSFQNEQSIKVNAETNMVDSMKLLKKEGRIEKEKFPDDPAHELVSGDGFVNKGNVGSPKESKSPSCVKVNACDIQDPTVTKANRDNPEIVVEAKKETKLEIDLMAPPPLPSSPERVALVDIVIGAKVMTQDVQKARASFPVQFFPIWVLFLQFDENCFIFNMQMSDTVSKNGPSEIAIRMQERNNQLPNPELVELENRRPDVLSFSDYTTHSSRTGRSRKINVKPQNRTTSSLLPFPIGMSSWPGVLPHPGYTSPLQAVLPIDGSARSSRTTELPPFKFSQPRTKRCATHQCLAHNIDSHQQLIKKTLSSGPTGPSTLYGTKPVNLKSMLPTQKLIPGNMLFGDLQGGQSMVTISGGSGKDKSSDAAAALNTTSSRSVLQQASHQAPANHFLHGPGFIFPLGHHQTTMMAPANSSGPPQSASAVGHASLSSNSAGRPSVNLPLPGGAAAVSFNHPLFPSNEAAPYIALLQNNGCPVPISTNFAMPPFKGGSPTMPFLNSSYYSSPLFNVQNQQQLSLPRAPVQSASQNMSTFSGSSSHKQPQCEQQTSTKTRDSKFPTPVIALPPQPEKLLQPSHSSSKSDTEVSRKSGAPPADGLVSQSVKPNNGQTSSFPVQPMNFGVIPPVSIGGGAVGNKHGDPQQGSKGGVELIPQALALSFGSNPSINPALNFTSMVQNSGIFHMLPDMARNANQMAPHSQMAQQKNFQASEGKYPLVGSKSSNFFKGDCNNISSLSTMGTFKFDGLANTVNFLPSSLTGDQSSQSSTAAVTSGVSVTIPNFQPHQHQQHLVQLQKHHMQQLTGAAQVKASAPNSIPGSFLAGSFPSNNPVFTQVSVQSDNPSFPPLWENFSRATAPEGSPQSASSTLVNMPQVKSSHGQTHISFGDSSVPAASFQGQQLVIKSQPVPSFVVGSPLNSSMSKNTSSSLRSVPTLGKAASALPGQETEASLNGPTQKTSPSCRRNVPSILSTCPSQLPELKY</sequence>
<reference evidence="2" key="2">
    <citation type="journal article" date="2024" name="Plant">
        <title>Genomic evolution and insights into agronomic trait innovations of Sesamum species.</title>
        <authorList>
            <person name="Miao H."/>
            <person name="Wang L."/>
            <person name="Qu L."/>
            <person name="Liu H."/>
            <person name="Sun Y."/>
            <person name="Le M."/>
            <person name="Wang Q."/>
            <person name="Wei S."/>
            <person name="Zheng Y."/>
            <person name="Lin W."/>
            <person name="Duan Y."/>
            <person name="Cao H."/>
            <person name="Xiong S."/>
            <person name="Wang X."/>
            <person name="Wei L."/>
            <person name="Li C."/>
            <person name="Ma Q."/>
            <person name="Ju M."/>
            <person name="Zhao R."/>
            <person name="Li G."/>
            <person name="Mu C."/>
            <person name="Tian Q."/>
            <person name="Mei H."/>
            <person name="Zhang T."/>
            <person name="Gao T."/>
            <person name="Zhang H."/>
        </authorList>
    </citation>
    <scope>NUCLEOTIDE SEQUENCE</scope>
    <source>
        <strain evidence="2">G01</strain>
    </source>
</reference>
<gene>
    <name evidence="2" type="ORF">Sangu_0448700</name>
</gene>
<feature type="region of interest" description="Disordered" evidence="1">
    <location>
        <begin position="803"/>
        <end position="904"/>
    </location>
</feature>
<feature type="compositionally biased region" description="Acidic residues" evidence="1">
    <location>
        <begin position="88"/>
        <end position="102"/>
    </location>
</feature>
<feature type="compositionally biased region" description="Polar residues" evidence="1">
    <location>
        <begin position="886"/>
        <end position="901"/>
    </location>
</feature>
<comment type="caution">
    <text evidence="2">The sequence shown here is derived from an EMBL/GenBank/DDBJ whole genome shotgun (WGS) entry which is preliminary data.</text>
</comment>
<feature type="region of interest" description="Disordered" evidence="1">
    <location>
        <begin position="46"/>
        <end position="134"/>
    </location>
</feature>
<evidence type="ECO:0000256" key="1">
    <source>
        <dbReference type="SAM" id="MobiDB-lite"/>
    </source>
</evidence>
<feature type="region of interest" description="Disordered" evidence="1">
    <location>
        <begin position="326"/>
        <end position="353"/>
    </location>
</feature>
<dbReference type="PANTHER" id="PTHR34798:SF1">
    <property type="entry name" value="TIC-LIKE PROTEIN"/>
    <property type="match status" value="1"/>
</dbReference>
<feature type="compositionally biased region" description="Polar residues" evidence="1">
    <location>
        <begin position="812"/>
        <end position="838"/>
    </location>
</feature>
<feature type="region of interest" description="Disordered" evidence="1">
    <location>
        <begin position="699"/>
        <end position="725"/>
    </location>
</feature>
<protein>
    <submittedName>
        <fullName evidence="2">Protein TIME FOR COFFEE</fullName>
    </submittedName>
</protein>
<dbReference type="PANTHER" id="PTHR34798">
    <property type="entry name" value="PROTEIN TIME FOR COFFEE"/>
    <property type="match status" value="1"/>
</dbReference>
<evidence type="ECO:0000313" key="2">
    <source>
        <dbReference type="EMBL" id="KAL0371306.1"/>
    </source>
</evidence>
<reference evidence="2" key="1">
    <citation type="submission" date="2020-06" db="EMBL/GenBank/DDBJ databases">
        <authorList>
            <person name="Li T."/>
            <person name="Hu X."/>
            <person name="Zhang T."/>
            <person name="Song X."/>
            <person name="Zhang H."/>
            <person name="Dai N."/>
            <person name="Sheng W."/>
            <person name="Hou X."/>
            <person name="Wei L."/>
        </authorList>
    </citation>
    <scope>NUCLEOTIDE SEQUENCE</scope>
    <source>
        <strain evidence="2">G01</strain>
        <tissue evidence="2">Leaf</tissue>
    </source>
</reference>
<dbReference type="EMBL" id="JACGWK010000002">
    <property type="protein sequence ID" value="KAL0371306.1"/>
    <property type="molecule type" value="Genomic_DNA"/>
</dbReference>
<proteinExistence type="predicted"/>
<dbReference type="AlphaFoldDB" id="A0AAW2QVA3"/>
<feature type="region of interest" description="Disordered" evidence="1">
    <location>
        <begin position="1223"/>
        <end position="1252"/>
    </location>
</feature>